<organism evidence="5">
    <name type="scientific">Rhodosorus marinus</name>
    <dbReference type="NCBI Taxonomy" id="101924"/>
    <lineage>
        <taxon>Eukaryota</taxon>
        <taxon>Rhodophyta</taxon>
        <taxon>Stylonematophyceae</taxon>
        <taxon>Stylonematales</taxon>
        <taxon>Stylonemataceae</taxon>
        <taxon>Rhodosorus</taxon>
    </lineage>
</organism>
<evidence type="ECO:0000256" key="3">
    <source>
        <dbReference type="ARBA" id="ARBA00022857"/>
    </source>
</evidence>
<dbReference type="EMBL" id="HBEK01006288">
    <property type="protein sequence ID" value="CAD8393524.1"/>
    <property type="molecule type" value="Transcribed_RNA"/>
</dbReference>
<keyword evidence="3" id="KW-0521">NADP</keyword>
<dbReference type="GO" id="GO:0004155">
    <property type="term" value="F:6,7-dihydropteridine reductase activity"/>
    <property type="evidence" value="ECO:0007669"/>
    <property type="project" value="TreeGrafter"/>
</dbReference>
<dbReference type="SUPFAM" id="SSF51735">
    <property type="entry name" value="NAD(P)-binding Rossmann-fold domains"/>
    <property type="match status" value="1"/>
</dbReference>
<dbReference type="PRINTS" id="PR00081">
    <property type="entry name" value="GDHRDH"/>
</dbReference>
<dbReference type="Gene3D" id="3.40.50.720">
    <property type="entry name" value="NAD(P)-binding Rossmann-like Domain"/>
    <property type="match status" value="1"/>
</dbReference>
<dbReference type="GO" id="GO:0070402">
    <property type="term" value="F:NADPH binding"/>
    <property type="evidence" value="ECO:0007669"/>
    <property type="project" value="TreeGrafter"/>
</dbReference>
<gene>
    <name evidence="5" type="ORF">RMAR0315_LOCUS3509</name>
</gene>
<sequence length="291" mass="31360">MMECGFVAGGGRWKSGRSGRLWKDKKKAVRKRVAVNAKVAFAFGGGSELGTAYSSVFKDAGYEVCSIDNFEAPTCDHSLCLPPGAPPRSQVSFASRMISESFKDPRPFDVMFNTTIGFTAEGLGSDELFDSVDFMIHTNVDASLVTAKLACQFIKPGGLLFFLGSVAAFAQTHTIGYSIAKAALHQIVRTVALSVGTDLPEGVRVIGIVPVVLDTTIHRNMNNGKAEPDWTPPSIITSKLLSWAEGDSEVPENGSLVAVTSADVQINAEKTARQHLFRYIETPSLIQTRLL</sequence>
<evidence type="ECO:0000256" key="2">
    <source>
        <dbReference type="ARBA" id="ARBA00011738"/>
    </source>
</evidence>
<name>A0A7S0BII4_9RHOD</name>
<dbReference type="GO" id="GO:0006729">
    <property type="term" value="P:tetrahydrobiopterin biosynthetic process"/>
    <property type="evidence" value="ECO:0007669"/>
    <property type="project" value="TreeGrafter"/>
</dbReference>
<evidence type="ECO:0000256" key="4">
    <source>
        <dbReference type="ARBA" id="ARBA00023002"/>
    </source>
</evidence>
<dbReference type="PANTHER" id="PTHR15104">
    <property type="entry name" value="DIHYDROPTERIDINE REDUCTASE"/>
    <property type="match status" value="1"/>
</dbReference>
<dbReference type="GO" id="GO:0006559">
    <property type="term" value="P:L-phenylalanine catabolic process"/>
    <property type="evidence" value="ECO:0007669"/>
    <property type="project" value="TreeGrafter"/>
</dbReference>
<dbReference type="InterPro" id="IPR036291">
    <property type="entry name" value="NAD(P)-bd_dom_sf"/>
</dbReference>
<comment type="subunit">
    <text evidence="2">Homodimer.</text>
</comment>
<dbReference type="GO" id="GO:0005737">
    <property type="term" value="C:cytoplasm"/>
    <property type="evidence" value="ECO:0007669"/>
    <property type="project" value="TreeGrafter"/>
</dbReference>
<dbReference type="PANTHER" id="PTHR15104:SF0">
    <property type="entry name" value="DIHYDROPTERIDINE REDUCTASE"/>
    <property type="match status" value="1"/>
</dbReference>
<evidence type="ECO:0000313" key="5">
    <source>
        <dbReference type="EMBL" id="CAD8393524.1"/>
    </source>
</evidence>
<dbReference type="GO" id="GO:0070404">
    <property type="term" value="F:NADH binding"/>
    <property type="evidence" value="ECO:0007669"/>
    <property type="project" value="TreeGrafter"/>
</dbReference>
<keyword evidence="4" id="KW-0560">Oxidoreductase</keyword>
<proteinExistence type="inferred from homology"/>
<dbReference type="Pfam" id="PF13561">
    <property type="entry name" value="adh_short_C2"/>
    <property type="match status" value="1"/>
</dbReference>
<dbReference type="AlphaFoldDB" id="A0A7S0BII4"/>
<accession>A0A7S0BII4</accession>
<dbReference type="InterPro" id="IPR002347">
    <property type="entry name" value="SDR_fam"/>
</dbReference>
<reference evidence="5" key="1">
    <citation type="submission" date="2021-01" db="EMBL/GenBank/DDBJ databases">
        <authorList>
            <person name="Corre E."/>
            <person name="Pelletier E."/>
            <person name="Niang G."/>
            <person name="Scheremetjew M."/>
            <person name="Finn R."/>
            <person name="Kale V."/>
            <person name="Holt S."/>
            <person name="Cochrane G."/>
            <person name="Meng A."/>
            <person name="Brown T."/>
            <person name="Cohen L."/>
        </authorList>
    </citation>
    <scope>NUCLEOTIDE SEQUENCE</scope>
    <source>
        <strain evidence="5">UTEX LB 2760</strain>
    </source>
</reference>
<protein>
    <submittedName>
        <fullName evidence="5">Uncharacterized protein</fullName>
    </submittedName>
</protein>
<comment type="similarity">
    <text evidence="1">Belongs to the short-chain dehydrogenases/reductases (SDR) family.</text>
</comment>
<evidence type="ECO:0000256" key="1">
    <source>
        <dbReference type="ARBA" id="ARBA00006484"/>
    </source>
</evidence>